<dbReference type="Gene3D" id="2.180.10.10">
    <property type="entry name" value="RHS repeat-associated core"/>
    <property type="match status" value="4"/>
</dbReference>
<dbReference type="Gene3D" id="2.80.10.50">
    <property type="match status" value="3"/>
</dbReference>
<feature type="compositionally biased region" description="Low complexity" evidence="4">
    <location>
        <begin position="185"/>
        <end position="196"/>
    </location>
</feature>
<dbReference type="InterPro" id="IPR045351">
    <property type="entry name" value="DUF6531"/>
</dbReference>
<sequence>MALSLGVPPEVVPEGGGWPVAGLLSPFRQVAALGAVTGLPEQKLGAGTGDDHYVATDETQAEGGAGRAPGRGKGAVDPAPPTQPKAEAFTTGTKPGDENSFDPKTSERLPEKSTATYTEFENEDGSITRQIHDSRVNYRAADGSYQPIDTSLTRNGDRLDAGANSIDVSLSAVGTDATEEPVPSPSVSPSTPVTPATDEDPLASITTASGHTLAYDLDGAAPVQARINGDTATYPEILPGTDLELRSLNDGLKETLILKSPAAGNEWVFPLKLDGLTPKRQADGSINLVTSTGAVAMRVPRGWMQDSNVDPKSGAPAESSGVQYELITRDGGQALKVTADAAWLNDPARKYPVRVDPTAEWSTPDTGDVFTDDSTSTTNHNGDNLPVGTYDGGTTRSRSFIHFDDFDNDGLMGTQIRSAKLFLFHTWSYNCATHKPVDIRQITETWTVAGLEDNGKLADGPTYSAPIGQLNITDNYPACENTGSNRGTGKFRSASLPVKTFNGWSSGTMSNFGLALTASETDSTAFKRFTSANYGGAATDPYLELTYDYNVDAQVDEQYPAYGAAAKTLRPELIADAHDPDNWPKTLTYKFILYSKDAKTEITNSGWISKKSWTVPAGKMVWGETYYWTAMVSDGLTNNEDYLSKHLLVTPVPQPSITSGLSQNSGQGFDPVIGNYTTTVRDAMVATVGPPLEISRAYNSIDPRSDQAFGAGWSSVVDAKAVVKTATVGGVTAVNTVVVTSPNGREMAYGRNADGTFNSPAGLAASFTELAGGAGYRLREKDGSVTEYAQKVADGRFAISSITDVSGRKQTFAYTDNLLSTITAASGRTLDLHWTSTTPKRVNYVATDPVVPGDWDSVNTWWYDYVDGQLTKVCPPTNWGDCHTYQYTVTRSLYQTAMLNARPASYWRMTHTTGTSADSEILENGGTDVAPHVDLSLNQPGPLAGSTARAAWFNGTTSHLQVPAKAASDATNQAVSMWFKTTATDGVLYGQSLEPTTSTAATTKTAYNPTLYIGTNGKLLGGFPKAATPGTSLGTLLAAGQGQCLTVPGNSSTNGTVLALATCSTAANQSFSWTTDGRLQVTTGGVVKCIDTEDQGFTNGADLIINSCYSTYATQKWDVQVDGQIVNDASGLCMDSVGDGSQAGALMQIWVCGKNRPVDQLFTARVHKPMESKVTVNNGDWKHVVLTASGNTQKMYINGDEVASETGVTVQDLGANSSYVGRGFLGGGWPQTTLANANSNVGTRDGFNGTIAEVAIFDTAVDKQVVDDLWAARNPVKQLTRVVRPSGADAAIILYDGVSGRVSELVDGNGTSWKPEEPVLGGTSKVYESAVLGGAPTNYWRMAETTPGVTDAVNQVNGNVATYNKVGLGSVDGPFGAAGKAGSFNGTDSYLTLPSQVVPAGNNSVSMWINTTSTKTTLLGMKYSAFGTLNYLDVPTLWITADGKLRGLSPSKTPTGPMNSIGIAGKCIDVDNGNTADGTAIQSWACNGSAPQNVSIVQTAANSNRFTLQLYGKCITPNGAGTANGTLLKLWTCNNSASQQFYASAEALYNPSSGRCIDIPGSSKTNGTDLQLYDCNSTGAQKWLPSLTSKTAVNDGKWHHVALTTDGTNQALYVDGVKTQSSAGTRPMDPDQTPTYILGGGYVDNAASNFYYLNAQAGSFFKGSIAEAAFYSSALDDAQASYQFKARHAAKAAPAGEIDYTITGPNNVQTTTVTDLMYGRKVAEVDALKNVTRYGYSGKGNLRTITDANGNMTINEHDARGNVVSATNCQDRSANNCSTSYSTYYLDAANPSDIRNDRLLQQRGPGSASVSDNKYLTTFTYDTRGNRTSETDPLGRRTSITYTDGGTDGGYKGGTAPPDLPWKIVKPNGGMQEILYFASGDIAQTTDPAGAITRYEYDGVGRTVKEYEYLGTTDGVDDIGSQTLFEHDRLDRVVKTTDTEVTNAVTGAKHKPVTTLNYNVDGLLASETVSDATGGDADRRVVYGYDRFGRRVSETDQRNFTTEYAYDAFGRMNKQISADGTIQLTEFDAAGNELATWVQDPDAEVEADRNRRIRSLAYDPAGRLASETDAMNYVTKYTYTDNNLLATVTRTNGCDTAVTPGCTLESYVLESNTYDVAGNRTKQVTNNGLTTTNHTYDNVGRGTAASVVVTDTDDTVTPAVTTTTTRTTKYAYSADDDVVNTQLLDGGTVLAESDIIYDRMGRTHQQTTYLSSGLTPTARWKMNHTSGTTATDAAGNNDATVTGAVTWSAERSGAASFNGTAKSYLSARPPVDTQRAFTLSAWAKLGATDANRYVASIGGDIVDDALRVYYDKTNTAWRAEMVVRKPDGTRTTLQSTYTTGSATTAWQHLAVAVTPATTAGGASTAQLYVDGVEKAKISTTEFQFNNRAIGLLIGTANPDFGMFSGQIDDVQTYQKALTAAEVGQLVAGTAPADTARVSRTSYDLSRDGNVNSVADPKGVTTYIYNDEVGRPVTTTLPAVTTVEGEGTPVTSVSVTRVGYNTFGEATEQEDPHKKVTINRYDGVGNLVETQSPAYTAPGSSEPVTAFKRVEYNQAGQVELTTDPNGAETDYEYDVLGRTTKITTPDGGITRYEYTPNGDLLKHTDPNGSAVASTYDYLGRTIESTSAVRQNSAGYTTKYTYGTSPWPTQVTSPGNVVTKAKYNTVGEPTLMIDAANNVTKTKYDGAGRPVRVTSPDGSFTNTAYDFAGRAVRSADYAPGGTTALRTRSQDYDIAGNLTGTTDARGTYRYLEYDVLGQLTKQYEPISSGDSIVTTFGYDKAGKPTRYTDGRGNTFVTTYNSWGLVESQIEPATTSTPNAADRTFKLAYDKAGRVTRLDSPGGVSVTSEYDVMGRLKKSSGTGAQVATADKTYDYDLVGRMTAFTGSAGTNTIAYDDRGLVKTISGVSGNSAYEYNADGQLSKRTDGAGTTTYQYDTAGRPAKVDNTAAGVSMTYGYNNLSQLETIAYGGNTRTLKYDNLKRLASDELKTSAGVSVGKLAYEWNLNDSLTKKTTTGFNGASTNTYTYDLADRLIGWDNGVTPTVYAYDKSGNRVQAGTKTFTYDQRNQLATDSDGTTYQYTARGTLASTMQNGQTVETTTDAFNQVVTQGSKNGGRSSYTYDGLGRVIQAGLTYTGLGNDVAADGSSVYVRDVADQLIGVSSSAGNRYAWTDTHTDVVGEFTATGTALSGSVSYDPWGKVLAAGGMTGRLGYQQEWTDQTTGKVNMWSRWYDPETGAFDTRDTATNSPAPTSGAANRFAYAEGDPMSNTDTTGNAVDGKCGEYDYACAVKKYQAELAVYTGQMEQRDRDMKAVGSEIAAQEAEYQRAVAESQTSLLDILLQVGVGMLLDMIGYNSVVGCLGGSI</sequence>
<feature type="compositionally biased region" description="Polar residues" evidence="4">
    <location>
        <begin position="372"/>
        <end position="382"/>
    </location>
</feature>
<dbReference type="EMBL" id="JBHTMK010000058">
    <property type="protein sequence ID" value="MFD1372643.1"/>
    <property type="molecule type" value="Genomic_DNA"/>
</dbReference>
<feature type="compositionally biased region" description="Polar residues" evidence="4">
    <location>
        <begin position="3240"/>
        <end position="3251"/>
    </location>
</feature>
<feature type="region of interest" description="Disordered" evidence="4">
    <location>
        <begin position="3234"/>
        <end position="3253"/>
    </location>
</feature>
<gene>
    <name evidence="7" type="ORF">ACFQ5G_45585</name>
</gene>
<organism evidence="7 8">
    <name type="scientific">Actinoplanes sichuanensis</name>
    <dbReference type="NCBI Taxonomy" id="512349"/>
    <lineage>
        <taxon>Bacteria</taxon>
        <taxon>Bacillati</taxon>
        <taxon>Actinomycetota</taxon>
        <taxon>Actinomycetes</taxon>
        <taxon>Micromonosporales</taxon>
        <taxon>Micromonosporaceae</taxon>
        <taxon>Actinoplanes</taxon>
    </lineage>
</organism>
<dbReference type="Pfam" id="PF20148">
    <property type="entry name" value="DUF6531"/>
    <property type="match status" value="1"/>
</dbReference>
<feature type="domain" description="Ricin B lectin" evidence="5">
    <location>
        <begin position="1455"/>
        <end position="1586"/>
    </location>
</feature>
<protein>
    <submittedName>
        <fullName evidence="7">LamG-like jellyroll fold domain-containing protein</fullName>
    </submittedName>
</protein>
<dbReference type="InterPro" id="IPR013320">
    <property type="entry name" value="ConA-like_dom_sf"/>
</dbReference>
<dbReference type="PANTHER" id="PTHR32305:SF15">
    <property type="entry name" value="PROTEIN RHSA-RELATED"/>
    <property type="match status" value="1"/>
</dbReference>
<dbReference type="CDD" id="cd00110">
    <property type="entry name" value="LamG"/>
    <property type="match status" value="1"/>
</dbReference>
<dbReference type="CDD" id="cd23418">
    <property type="entry name" value="beta-trefoil_Ricin_XLN-like"/>
    <property type="match status" value="1"/>
</dbReference>
<dbReference type="InterPro" id="IPR006558">
    <property type="entry name" value="LamG-like"/>
</dbReference>
<dbReference type="SMART" id="SM00560">
    <property type="entry name" value="LamGL"/>
    <property type="match status" value="1"/>
</dbReference>
<feature type="region of interest" description="Disordered" evidence="4">
    <location>
        <begin position="1823"/>
        <end position="1855"/>
    </location>
</feature>
<dbReference type="Pfam" id="PF13385">
    <property type="entry name" value="Laminin_G_3"/>
    <property type="match status" value="2"/>
</dbReference>
<dbReference type="SUPFAM" id="SSF49899">
    <property type="entry name" value="Concanavalin A-like lectins/glucanases"/>
    <property type="match status" value="3"/>
</dbReference>
<keyword evidence="1" id="KW-0732">Signal</keyword>
<feature type="non-terminal residue" evidence="7">
    <location>
        <position position="3361"/>
    </location>
</feature>
<dbReference type="Pfam" id="PF05593">
    <property type="entry name" value="RHS_repeat"/>
    <property type="match status" value="3"/>
</dbReference>
<dbReference type="Proteomes" id="UP001597183">
    <property type="component" value="Unassembled WGS sequence"/>
</dbReference>
<dbReference type="Pfam" id="PF02210">
    <property type="entry name" value="Laminin_G_2"/>
    <property type="match status" value="1"/>
</dbReference>
<dbReference type="InterPro" id="IPR050708">
    <property type="entry name" value="T6SS_VgrG/RHS"/>
</dbReference>
<dbReference type="InterPro" id="IPR001791">
    <property type="entry name" value="Laminin_G"/>
</dbReference>
<dbReference type="InterPro" id="IPR031325">
    <property type="entry name" value="RHS_repeat"/>
</dbReference>
<feature type="domain" description="Ricin B lectin" evidence="5">
    <location>
        <begin position="1031"/>
        <end position="1165"/>
    </location>
</feature>
<feature type="region of interest" description="Disordered" evidence="4">
    <location>
        <begin position="43"/>
        <end position="121"/>
    </location>
</feature>
<evidence type="ECO:0000313" key="8">
    <source>
        <dbReference type="Proteomes" id="UP001597183"/>
    </source>
</evidence>
<evidence type="ECO:0000259" key="5">
    <source>
        <dbReference type="SMART" id="SM00458"/>
    </source>
</evidence>
<dbReference type="Pfam" id="PF25023">
    <property type="entry name" value="TEN_YD-shell"/>
    <property type="match status" value="2"/>
</dbReference>
<name>A0ABW4ARP5_9ACTN</name>
<evidence type="ECO:0000256" key="4">
    <source>
        <dbReference type="SAM" id="MobiDB-lite"/>
    </source>
</evidence>
<evidence type="ECO:0000256" key="2">
    <source>
        <dbReference type="ARBA" id="ARBA00022737"/>
    </source>
</evidence>
<feature type="compositionally biased region" description="Basic and acidic residues" evidence="4">
    <location>
        <begin position="1824"/>
        <end position="1835"/>
    </location>
</feature>
<keyword evidence="2" id="KW-0677">Repeat</keyword>
<feature type="region of interest" description="Disordered" evidence="4">
    <location>
        <begin position="357"/>
        <end position="391"/>
    </location>
</feature>
<dbReference type="SUPFAM" id="SSF50370">
    <property type="entry name" value="Ricin B-like lectins"/>
    <property type="match status" value="2"/>
</dbReference>
<dbReference type="InterPro" id="IPR035992">
    <property type="entry name" value="Ricin_B-like_lectins"/>
</dbReference>
<dbReference type="NCBIfam" id="TIGR03696">
    <property type="entry name" value="Rhs_assc_core"/>
    <property type="match status" value="1"/>
</dbReference>
<feature type="region of interest" description="Disordered" evidence="4">
    <location>
        <begin position="173"/>
        <end position="203"/>
    </location>
</feature>
<dbReference type="InterPro" id="IPR000772">
    <property type="entry name" value="Ricin_B_lectin"/>
</dbReference>
<evidence type="ECO:0000313" key="7">
    <source>
        <dbReference type="EMBL" id="MFD1372643.1"/>
    </source>
</evidence>
<feature type="compositionally biased region" description="Gly residues" evidence="4">
    <location>
        <begin position="63"/>
        <end position="73"/>
    </location>
</feature>
<dbReference type="PROSITE" id="PS50231">
    <property type="entry name" value="RICIN_B_LECTIN"/>
    <property type="match status" value="2"/>
</dbReference>
<evidence type="ECO:0000259" key="6">
    <source>
        <dbReference type="SMART" id="SM00560"/>
    </source>
</evidence>
<reference evidence="8" key="1">
    <citation type="journal article" date="2019" name="Int. J. Syst. Evol. Microbiol.">
        <title>The Global Catalogue of Microorganisms (GCM) 10K type strain sequencing project: providing services to taxonomists for standard genome sequencing and annotation.</title>
        <authorList>
            <consortium name="The Broad Institute Genomics Platform"/>
            <consortium name="The Broad Institute Genome Sequencing Center for Infectious Disease"/>
            <person name="Wu L."/>
            <person name="Ma J."/>
        </authorList>
    </citation>
    <scope>NUCLEOTIDE SEQUENCE [LARGE SCALE GENOMIC DNA]</scope>
    <source>
        <strain evidence="8">CCM 7526</strain>
    </source>
</reference>
<dbReference type="SMART" id="SM00458">
    <property type="entry name" value="RICIN"/>
    <property type="match status" value="2"/>
</dbReference>
<proteinExistence type="predicted"/>
<accession>A0ABW4ARP5</accession>
<dbReference type="Pfam" id="PF00652">
    <property type="entry name" value="Ricin_B_lectin"/>
    <property type="match status" value="2"/>
</dbReference>
<dbReference type="CDD" id="cd23451">
    <property type="entry name" value="beta-trefoil_Ricin_laminarinase"/>
    <property type="match status" value="1"/>
</dbReference>
<evidence type="ECO:0000256" key="1">
    <source>
        <dbReference type="ARBA" id="ARBA00022729"/>
    </source>
</evidence>
<dbReference type="NCBIfam" id="TIGR01643">
    <property type="entry name" value="YD_repeat_2x"/>
    <property type="match status" value="6"/>
</dbReference>
<dbReference type="InterPro" id="IPR006530">
    <property type="entry name" value="YD"/>
</dbReference>
<dbReference type="CDD" id="cd00161">
    <property type="entry name" value="beta-trefoil_Ricin-like"/>
    <property type="match status" value="1"/>
</dbReference>
<dbReference type="InterPro" id="IPR022385">
    <property type="entry name" value="Rhs_assc_core"/>
</dbReference>
<keyword evidence="3" id="KW-1015">Disulfide bond</keyword>
<dbReference type="InterPro" id="IPR056823">
    <property type="entry name" value="TEN-like_YD-shell"/>
</dbReference>
<feature type="domain" description="LamG-like jellyroll fold" evidence="6">
    <location>
        <begin position="2275"/>
        <end position="2420"/>
    </location>
</feature>
<keyword evidence="8" id="KW-1185">Reference proteome</keyword>
<comment type="caution">
    <text evidence="7">The sequence shown here is derived from an EMBL/GenBank/DDBJ whole genome shotgun (WGS) entry which is preliminary data.</text>
</comment>
<evidence type="ECO:0000256" key="3">
    <source>
        <dbReference type="ARBA" id="ARBA00023157"/>
    </source>
</evidence>
<dbReference type="Gene3D" id="2.60.120.200">
    <property type="match status" value="3"/>
</dbReference>
<dbReference type="PANTHER" id="PTHR32305">
    <property type="match status" value="1"/>
</dbReference>
<dbReference type="RefSeq" id="WP_378079187.1">
    <property type="nucleotide sequence ID" value="NZ_JBHTMK010000058.1"/>
</dbReference>